<accession>A0A239I9Z7</accession>
<dbReference type="Proteomes" id="UP000198415">
    <property type="component" value="Unassembled WGS sequence"/>
</dbReference>
<evidence type="ECO:0000313" key="2">
    <source>
        <dbReference type="EMBL" id="SNS90138.1"/>
    </source>
</evidence>
<protein>
    <recommendedName>
        <fullName evidence="1">Wadjet protein JetD C-terminal domain-containing protein</fullName>
    </recommendedName>
</protein>
<evidence type="ECO:0000313" key="3">
    <source>
        <dbReference type="Proteomes" id="UP000198415"/>
    </source>
</evidence>
<gene>
    <name evidence="2" type="ORF">SAMN06264365_1285</name>
</gene>
<dbReference type="InterPro" id="IPR024534">
    <property type="entry name" value="JetD_C"/>
</dbReference>
<keyword evidence="3" id="KW-1185">Reference proteome</keyword>
<evidence type="ECO:0000259" key="1">
    <source>
        <dbReference type="Pfam" id="PF09983"/>
    </source>
</evidence>
<dbReference type="AlphaFoldDB" id="A0A239I9Z7"/>
<sequence>MATRNERLADALYRELRQWAESRRWPGTTHKGVPIDEVRRCFHAVYQRRSSDSTTTEMLRDSLSVLTARALIVPARTTDAERIPLPVRIRMVPFAARSPKVVPQMPRWHPLLSDIEDAWPTATDRQRARYRAINIWLLSNPDTTPVPLRERALEIFSASGDEESFPSPEKALDGVREGPLFSDRERLLHLLNAVATPPPLLSRRVLEEVAANHWTCVGSGDLLLVVENSATWWSLVKALPETHNVGHVAWGLGASFTASVRSIVDHHEIRRIRYFGDLDLSGLRIPSTAQRAARAAGLPQVLPAVHLYAELFATGRSWQAGDPPVDEDRARLIAGWLPEEHQDAAVRLLIQGRRVAQEWVGYRHLVTTSRWHADVR</sequence>
<feature type="domain" description="Wadjet protein JetD C-terminal" evidence="1">
    <location>
        <begin position="223"/>
        <end position="293"/>
    </location>
</feature>
<dbReference type="RefSeq" id="WP_203833355.1">
    <property type="nucleotide sequence ID" value="NZ_BOMU01000099.1"/>
</dbReference>
<organism evidence="2 3">
    <name type="scientific">Actinoplanes regularis</name>
    <dbReference type="NCBI Taxonomy" id="52697"/>
    <lineage>
        <taxon>Bacteria</taxon>
        <taxon>Bacillati</taxon>
        <taxon>Actinomycetota</taxon>
        <taxon>Actinomycetes</taxon>
        <taxon>Micromonosporales</taxon>
        <taxon>Micromonosporaceae</taxon>
        <taxon>Actinoplanes</taxon>
    </lineage>
</organism>
<proteinExistence type="predicted"/>
<name>A0A239I9Z7_9ACTN</name>
<dbReference type="Pfam" id="PF09983">
    <property type="entry name" value="JetD_C"/>
    <property type="match status" value="1"/>
</dbReference>
<dbReference type="EMBL" id="FZNR01000028">
    <property type="protein sequence ID" value="SNS90138.1"/>
    <property type="molecule type" value="Genomic_DNA"/>
</dbReference>
<reference evidence="2 3" key="1">
    <citation type="submission" date="2017-06" db="EMBL/GenBank/DDBJ databases">
        <authorList>
            <person name="Kim H.J."/>
            <person name="Triplett B.A."/>
        </authorList>
    </citation>
    <scope>NUCLEOTIDE SEQUENCE [LARGE SCALE GENOMIC DNA]</scope>
    <source>
        <strain evidence="2 3">DSM 43151</strain>
    </source>
</reference>